<dbReference type="SFLD" id="SFLDG01129">
    <property type="entry name" value="C1.5:_HAD__Beta-PGM__Phosphata"/>
    <property type="match status" value="1"/>
</dbReference>
<dbReference type="AlphaFoldDB" id="A0A7Z0A853"/>
<gene>
    <name evidence="1" type="ORF">BJY26_000428</name>
</gene>
<dbReference type="GO" id="GO:0004713">
    <property type="term" value="F:protein tyrosine kinase activity"/>
    <property type="evidence" value="ECO:0007669"/>
    <property type="project" value="TreeGrafter"/>
</dbReference>
<keyword evidence="2" id="KW-1185">Reference proteome</keyword>
<dbReference type="RefSeq" id="WP_179425255.1">
    <property type="nucleotide sequence ID" value="NZ_JACBZP010000001.1"/>
</dbReference>
<comment type="caution">
    <text evidence="1">The sequence shown here is derived from an EMBL/GenBank/DDBJ whole genome shotgun (WGS) entry which is preliminary data.</text>
</comment>
<dbReference type="GO" id="GO:0005829">
    <property type="term" value="C:cytosol"/>
    <property type="evidence" value="ECO:0007669"/>
    <property type="project" value="TreeGrafter"/>
</dbReference>
<dbReference type="InterPro" id="IPR023198">
    <property type="entry name" value="PGP-like_dom2"/>
</dbReference>
<sequence>MTVSPATRYSCILFDLDGTVTDSAPGIVEKIGEALVAAGHPSPDPDELRRHFVGPPLSESLRDYAGIEGREADRIVAYYRQAYTSRGVVGNSVYAGVRELLGRIRDAGVPMAIATSKPEMQANAVLSEFELAEFFTVVTGSTLDESRSTKADVVAEALRRLRVAGVDVSRPIMVGDRRHDIDGAGAHGIECVTVGWGYGAAEEIAHAAHHAPRPDDLAELLLVS</sequence>
<dbReference type="InterPro" id="IPR036412">
    <property type="entry name" value="HAD-like_sf"/>
</dbReference>
<dbReference type="SUPFAM" id="SSF56784">
    <property type="entry name" value="HAD-like"/>
    <property type="match status" value="1"/>
</dbReference>
<dbReference type="EMBL" id="JACBZP010000001">
    <property type="protein sequence ID" value="NYI66122.1"/>
    <property type="molecule type" value="Genomic_DNA"/>
</dbReference>
<dbReference type="EC" id="3.1.3.18" evidence="1"/>
<dbReference type="InterPro" id="IPR023214">
    <property type="entry name" value="HAD_sf"/>
</dbReference>
<dbReference type="Proteomes" id="UP000539111">
    <property type="component" value="Unassembled WGS sequence"/>
</dbReference>
<dbReference type="PANTHER" id="PTHR43434">
    <property type="entry name" value="PHOSPHOGLYCOLATE PHOSPHATASE"/>
    <property type="match status" value="1"/>
</dbReference>
<dbReference type="GO" id="GO:0008967">
    <property type="term" value="F:phosphoglycolate phosphatase activity"/>
    <property type="evidence" value="ECO:0007669"/>
    <property type="project" value="UniProtKB-EC"/>
</dbReference>
<keyword evidence="1" id="KW-0378">Hydrolase</keyword>
<dbReference type="SFLD" id="SFLDS00003">
    <property type="entry name" value="Haloacid_Dehalogenase"/>
    <property type="match status" value="1"/>
</dbReference>
<dbReference type="Gene3D" id="1.10.150.240">
    <property type="entry name" value="Putative phosphatase, domain 2"/>
    <property type="match status" value="1"/>
</dbReference>
<accession>A0A7Z0A853</accession>
<dbReference type="InterPro" id="IPR050155">
    <property type="entry name" value="HAD-like_hydrolase_sf"/>
</dbReference>
<dbReference type="PANTHER" id="PTHR43434:SF20">
    <property type="entry name" value="5'-NUCLEOTIDASE"/>
    <property type="match status" value="1"/>
</dbReference>
<dbReference type="InterPro" id="IPR041492">
    <property type="entry name" value="HAD_2"/>
</dbReference>
<dbReference type="Pfam" id="PF13419">
    <property type="entry name" value="HAD_2"/>
    <property type="match status" value="1"/>
</dbReference>
<evidence type="ECO:0000313" key="1">
    <source>
        <dbReference type="EMBL" id="NYI66122.1"/>
    </source>
</evidence>
<protein>
    <submittedName>
        <fullName evidence="1">Phosphoglycolate phosphatase</fullName>
        <ecNumber evidence="1">3.1.3.18</ecNumber>
    </submittedName>
</protein>
<organism evidence="1 2">
    <name type="scientific">Spelaeicoccus albus</name>
    <dbReference type="NCBI Taxonomy" id="1280376"/>
    <lineage>
        <taxon>Bacteria</taxon>
        <taxon>Bacillati</taxon>
        <taxon>Actinomycetota</taxon>
        <taxon>Actinomycetes</taxon>
        <taxon>Micrococcales</taxon>
        <taxon>Brevibacteriaceae</taxon>
        <taxon>Spelaeicoccus</taxon>
    </lineage>
</organism>
<reference evidence="1 2" key="1">
    <citation type="submission" date="2020-07" db="EMBL/GenBank/DDBJ databases">
        <title>Sequencing the genomes of 1000 actinobacteria strains.</title>
        <authorList>
            <person name="Klenk H.-P."/>
        </authorList>
    </citation>
    <scope>NUCLEOTIDE SEQUENCE [LARGE SCALE GENOMIC DNA]</scope>
    <source>
        <strain evidence="1 2">DSM 26341</strain>
    </source>
</reference>
<proteinExistence type="predicted"/>
<dbReference type="Gene3D" id="3.40.50.1000">
    <property type="entry name" value="HAD superfamily/HAD-like"/>
    <property type="match status" value="1"/>
</dbReference>
<name>A0A7Z0A853_9MICO</name>
<evidence type="ECO:0000313" key="2">
    <source>
        <dbReference type="Proteomes" id="UP000539111"/>
    </source>
</evidence>